<dbReference type="Proteomes" id="UP001054837">
    <property type="component" value="Unassembled WGS sequence"/>
</dbReference>
<comment type="caution">
    <text evidence="1">The sequence shown here is derived from an EMBL/GenBank/DDBJ whole genome shotgun (WGS) entry which is preliminary data.</text>
</comment>
<dbReference type="EMBL" id="BPLQ01004069">
    <property type="protein sequence ID" value="GIY05322.1"/>
    <property type="molecule type" value="Genomic_DNA"/>
</dbReference>
<keyword evidence="3" id="KW-1185">Reference proteome</keyword>
<accession>A0AAV4QAC7</accession>
<reference evidence="1 3" key="1">
    <citation type="submission" date="2021-06" db="EMBL/GenBank/DDBJ databases">
        <title>Caerostris darwini draft genome.</title>
        <authorList>
            <person name="Kono N."/>
            <person name="Arakawa K."/>
        </authorList>
    </citation>
    <scope>NUCLEOTIDE SEQUENCE [LARGE SCALE GENOMIC DNA]</scope>
</reference>
<name>A0AAV4QAC7_9ARAC</name>
<dbReference type="PANTHER" id="PTHR36688">
    <property type="entry name" value="ENDO/EXONUCLEASE/PHOSPHATASE DOMAIN-CONTAINING PROTEIN"/>
    <property type="match status" value="1"/>
</dbReference>
<dbReference type="AlphaFoldDB" id="A0AAV4QAC7"/>
<protein>
    <recommendedName>
        <fullName evidence="4">Reverse transcriptase domain-containing protein</fullName>
    </recommendedName>
</protein>
<evidence type="ECO:0008006" key="4">
    <source>
        <dbReference type="Google" id="ProtNLM"/>
    </source>
</evidence>
<evidence type="ECO:0000313" key="2">
    <source>
        <dbReference type="EMBL" id="GIY05322.1"/>
    </source>
</evidence>
<proteinExistence type="predicted"/>
<organism evidence="1 3">
    <name type="scientific">Caerostris darwini</name>
    <dbReference type="NCBI Taxonomy" id="1538125"/>
    <lineage>
        <taxon>Eukaryota</taxon>
        <taxon>Metazoa</taxon>
        <taxon>Ecdysozoa</taxon>
        <taxon>Arthropoda</taxon>
        <taxon>Chelicerata</taxon>
        <taxon>Arachnida</taxon>
        <taxon>Araneae</taxon>
        <taxon>Araneomorphae</taxon>
        <taxon>Entelegynae</taxon>
        <taxon>Araneoidea</taxon>
        <taxon>Araneidae</taxon>
        <taxon>Caerostris</taxon>
    </lineage>
</organism>
<gene>
    <name evidence="2" type="primary">EGW08_023309</name>
    <name evidence="1" type="ORF">CDAR_203121</name>
    <name evidence="2" type="ORF">CDAR_203401</name>
</gene>
<dbReference type="EMBL" id="BPLQ01004069">
    <property type="protein sequence ID" value="GIY05277.1"/>
    <property type="molecule type" value="Genomic_DNA"/>
</dbReference>
<dbReference type="InterPro" id="IPR052560">
    <property type="entry name" value="RdDP_mobile_element"/>
</dbReference>
<evidence type="ECO:0000313" key="3">
    <source>
        <dbReference type="Proteomes" id="UP001054837"/>
    </source>
</evidence>
<dbReference type="PANTHER" id="PTHR36688:SF1">
    <property type="entry name" value="ENDONUCLEASE_EXONUCLEASE_PHOSPHATASE DOMAIN-CONTAINING PROTEIN"/>
    <property type="match status" value="1"/>
</dbReference>
<sequence length="308" mass="35565">MPNGRQGHKQKTGRRKLQPQRLFAVHPEAIGIDSQPLRFGIIKQMNDDENKTELSKLKVWKNGIAFKIYSVYCSLTTNLTSVYHLYSLTQYLLMILMPILPNGGSIILSKRRCYDNFISNINFQRDSLNTYKFLSCLKNQTPQTAKRPFSINRKIISSDAKVAGYFLKYFTEANRKGAYARKISRLLKCQLGHRRDRSEDLPERVKSIFCSPFTMHELNMVLNGLKNRKSPGVNNIHPEFLKHLGQTAKANLLKFFNIIWTTGCVPSLWRKAIIIPIHKKDKNPEEISNYRPISLTSLMSKTIERMAK</sequence>
<evidence type="ECO:0000313" key="1">
    <source>
        <dbReference type="EMBL" id="GIY05277.1"/>
    </source>
</evidence>